<dbReference type="EMBL" id="NAQV01000006">
    <property type="protein sequence ID" value="RAN64379.1"/>
    <property type="molecule type" value="Genomic_DNA"/>
</dbReference>
<evidence type="ECO:0000256" key="2">
    <source>
        <dbReference type="ARBA" id="ARBA00023015"/>
    </source>
</evidence>
<proteinExistence type="inferred from homology"/>
<dbReference type="PANTHER" id="PTHR30126:SF64">
    <property type="entry name" value="HTH-TYPE TRANSCRIPTIONAL REGULATOR CITR"/>
    <property type="match status" value="1"/>
</dbReference>
<dbReference type="Proteomes" id="UP000249099">
    <property type="component" value="Unassembled WGS sequence"/>
</dbReference>
<dbReference type="GO" id="GO:0003700">
    <property type="term" value="F:DNA-binding transcription factor activity"/>
    <property type="evidence" value="ECO:0007669"/>
    <property type="project" value="InterPro"/>
</dbReference>
<keyword evidence="2" id="KW-0805">Transcription regulation</keyword>
<accession>A0A328KQT7</accession>
<comment type="caution">
    <text evidence="5">The sequence shown here is derived from an EMBL/GenBank/DDBJ whole genome shotgun (WGS) entry which is preliminary data.</text>
</comment>
<dbReference type="InterPro" id="IPR036388">
    <property type="entry name" value="WH-like_DNA-bd_sf"/>
</dbReference>
<sequence>MIKNNYEVFMDTRLNSFLVLCETMNYRRTAELLHLSQPAVTKQIKSLEAEYGVRLFIFDGRKLNRSKESFILESYANAQKANYENILKDLKLSEKGHFKIGLTKTIGEYVIFDQIKTYLKDHKGDLDLLIDNTSSLFSMLRKNKLDFLIIEGKFEKEKYDYKLLSKELFTGICSKEHKFANKEISFDQIFKENLLIRETGSGSRNILEGLLDLQGKSIKDFSRLVTISSVHLIEELVRENLGITFAYEKFKAKNPDLASFKIKEITNYFEFNLVCLKGTNALYKAERFFE</sequence>
<dbReference type="Gene3D" id="3.40.190.10">
    <property type="entry name" value="Periplasmic binding protein-like II"/>
    <property type="match status" value="2"/>
</dbReference>
<comment type="similarity">
    <text evidence="1">Belongs to the LysR transcriptional regulatory family.</text>
</comment>
<reference evidence="5 6" key="1">
    <citation type="submission" date="2017-03" db="EMBL/GenBank/DDBJ databases">
        <title>wgs assembly of Dolosigranulum pigrum KPL CDC strains.</title>
        <authorList>
            <person name="Brugger S.D."/>
            <person name="Pettigrew M."/>
            <person name="Kong Y."/>
            <person name="Lemon K.P."/>
        </authorList>
    </citation>
    <scope>NUCLEOTIDE SEQUENCE [LARGE SCALE GENOMIC DNA]</scope>
    <source>
        <strain evidence="5 6">KPL1931_CDC4294-98</strain>
    </source>
</reference>
<organism evidence="5 6">
    <name type="scientific">Dolosigranulum pigrum</name>
    <dbReference type="NCBI Taxonomy" id="29394"/>
    <lineage>
        <taxon>Bacteria</taxon>
        <taxon>Bacillati</taxon>
        <taxon>Bacillota</taxon>
        <taxon>Bacilli</taxon>
        <taxon>Lactobacillales</taxon>
        <taxon>Carnobacteriaceae</taxon>
        <taxon>Dolosigranulum</taxon>
    </lineage>
</organism>
<dbReference type="InterPro" id="IPR000847">
    <property type="entry name" value="LysR_HTH_N"/>
</dbReference>
<protein>
    <submittedName>
        <fullName evidence="5">Uncharacterized protein</fullName>
    </submittedName>
</protein>
<gene>
    <name evidence="5" type="ORF">B8A44_02025</name>
</gene>
<dbReference type="PANTHER" id="PTHR30126">
    <property type="entry name" value="HTH-TYPE TRANSCRIPTIONAL REGULATOR"/>
    <property type="match status" value="1"/>
</dbReference>
<evidence type="ECO:0000313" key="6">
    <source>
        <dbReference type="Proteomes" id="UP000249099"/>
    </source>
</evidence>
<dbReference type="Pfam" id="PF03466">
    <property type="entry name" value="LysR_substrate"/>
    <property type="match status" value="1"/>
</dbReference>
<evidence type="ECO:0000313" key="5">
    <source>
        <dbReference type="EMBL" id="RAN64379.1"/>
    </source>
</evidence>
<dbReference type="GO" id="GO:0000976">
    <property type="term" value="F:transcription cis-regulatory region binding"/>
    <property type="evidence" value="ECO:0007669"/>
    <property type="project" value="TreeGrafter"/>
</dbReference>
<keyword evidence="4" id="KW-0804">Transcription</keyword>
<dbReference type="SUPFAM" id="SSF53850">
    <property type="entry name" value="Periplasmic binding protein-like II"/>
    <property type="match status" value="1"/>
</dbReference>
<dbReference type="Gene3D" id="1.10.10.10">
    <property type="entry name" value="Winged helix-like DNA-binding domain superfamily/Winged helix DNA-binding domain"/>
    <property type="match status" value="1"/>
</dbReference>
<dbReference type="InterPro" id="IPR005119">
    <property type="entry name" value="LysR_subst-bd"/>
</dbReference>
<name>A0A328KQT7_9LACT</name>
<keyword evidence="3" id="KW-0238">DNA-binding</keyword>
<dbReference type="PROSITE" id="PS50931">
    <property type="entry name" value="HTH_LYSR"/>
    <property type="match status" value="1"/>
</dbReference>
<evidence type="ECO:0000256" key="4">
    <source>
        <dbReference type="ARBA" id="ARBA00023163"/>
    </source>
</evidence>
<dbReference type="PRINTS" id="PR00039">
    <property type="entry name" value="HTHLYSR"/>
</dbReference>
<dbReference type="Pfam" id="PF00126">
    <property type="entry name" value="HTH_1"/>
    <property type="match status" value="1"/>
</dbReference>
<dbReference type="SUPFAM" id="SSF46785">
    <property type="entry name" value="Winged helix' DNA-binding domain"/>
    <property type="match status" value="1"/>
</dbReference>
<dbReference type="AlphaFoldDB" id="A0A328KQT7"/>
<dbReference type="InterPro" id="IPR036390">
    <property type="entry name" value="WH_DNA-bd_sf"/>
</dbReference>
<evidence type="ECO:0000256" key="1">
    <source>
        <dbReference type="ARBA" id="ARBA00009437"/>
    </source>
</evidence>
<evidence type="ECO:0000256" key="3">
    <source>
        <dbReference type="ARBA" id="ARBA00023125"/>
    </source>
</evidence>